<comment type="caution">
    <text evidence="2">The sequence shown here is derived from an EMBL/GenBank/DDBJ whole genome shotgun (WGS) entry which is preliminary data.</text>
</comment>
<keyword evidence="1" id="KW-0812">Transmembrane</keyword>
<sequence length="155" mass="18663">MKKSRYFLIVLFIISWSSLFFINKNALKRFLPAAIFISIVTKCTNIYAKKRRWWAFYQSIHPKVAGEDTWAWGPFFALTIWVLKWTYGKLPLYILVNLMIHSLFIYFVLPLLKRMGIFSLVRITGKQYFFVYLFREILLYSFQSIKEYIGRKKLT</sequence>
<dbReference type="EMBL" id="RZTZ01000006">
    <property type="protein sequence ID" value="RVT60768.1"/>
    <property type="molecule type" value="Genomic_DNA"/>
</dbReference>
<feature type="transmembrane region" description="Helical" evidence="1">
    <location>
        <begin position="7"/>
        <end position="23"/>
    </location>
</feature>
<gene>
    <name evidence="2" type="ORF">EM808_16105</name>
</gene>
<keyword evidence="1" id="KW-1133">Transmembrane helix</keyword>
<organism evidence="2 3">
    <name type="scientific">Niallia taxi</name>
    <dbReference type="NCBI Taxonomy" id="2499688"/>
    <lineage>
        <taxon>Bacteria</taxon>
        <taxon>Bacillati</taxon>
        <taxon>Bacillota</taxon>
        <taxon>Bacilli</taxon>
        <taxon>Bacillales</taxon>
        <taxon>Bacillaceae</taxon>
        <taxon>Niallia</taxon>
    </lineage>
</organism>
<evidence type="ECO:0000313" key="3">
    <source>
        <dbReference type="Proteomes" id="UP000288024"/>
    </source>
</evidence>
<feature type="transmembrane region" description="Helical" evidence="1">
    <location>
        <begin position="93"/>
        <end position="112"/>
    </location>
</feature>
<dbReference type="AlphaFoldDB" id="A0A3S3SJA2"/>
<protein>
    <submittedName>
        <fullName evidence="2">Uncharacterized protein</fullName>
    </submittedName>
</protein>
<proteinExistence type="predicted"/>
<keyword evidence="1" id="KW-0472">Membrane</keyword>
<name>A0A3S3SJA2_9BACI</name>
<dbReference type="RefSeq" id="WP_127739240.1">
    <property type="nucleotide sequence ID" value="NZ_CAJCKN010000065.1"/>
</dbReference>
<evidence type="ECO:0000313" key="2">
    <source>
        <dbReference type="EMBL" id="RVT60768.1"/>
    </source>
</evidence>
<accession>A0A3S3SJA2</accession>
<reference evidence="2 3" key="1">
    <citation type="submission" date="2019-01" db="EMBL/GenBank/DDBJ databases">
        <title>Bacillus sp. M5HDSG1-1, whole genome shotgun sequence.</title>
        <authorList>
            <person name="Tuo L."/>
        </authorList>
    </citation>
    <scope>NUCLEOTIDE SEQUENCE [LARGE SCALE GENOMIC DNA]</scope>
    <source>
        <strain evidence="2 3">M5HDSG1-1</strain>
    </source>
</reference>
<dbReference type="Proteomes" id="UP000288024">
    <property type="component" value="Unassembled WGS sequence"/>
</dbReference>
<evidence type="ECO:0000256" key="1">
    <source>
        <dbReference type="SAM" id="Phobius"/>
    </source>
</evidence>
<keyword evidence="3" id="KW-1185">Reference proteome</keyword>